<accession>A0A072P353</accession>
<dbReference type="AlphaFoldDB" id="A0A072P353"/>
<dbReference type="SUPFAM" id="SSF51735">
    <property type="entry name" value="NAD(P)-binding Rossmann-fold domains"/>
    <property type="match status" value="1"/>
</dbReference>
<dbReference type="InterPro" id="IPR055222">
    <property type="entry name" value="PRISE-like_Rossmann-fold"/>
</dbReference>
<gene>
    <name evidence="2" type="ORF">A1O9_10088</name>
</gene>
<protein>
    <recommendedName>
        <fullName evidence="1">PRISE-like Rossmann-fold domain-containing protein</fullName>
    </recommendedName>
</protein>
<dbReference type="HOGENOM" id="CLU_030125_2_0_1"/>
<dbReference type="PANTHER" id="PTHR32487:SF8">
    <property type="entry name" value="NAD-DEPENDENT EPIMERASE_DEHYDRATASE DOMAIN-CONTAINING PROTEIN"/>
    <property type="match status" value="1"/>
</dbReference>
<dbReference type="Proteomes" id="UP000027920">
    <property type="component" value="Unassembled WGS sequence"/>
</dbReference>
<evidence type="ECO:0000313" key="2">
    <source>
        <dbReference type="EMBL" id="KEF53688.1"/>
    </source>
</evidence>
<dbReference type="STRING" id="1182545.A0A072P353"/>
<sequence length="401" mass="44659">MGSVGESTGHHALIFGASGITGWAIVNTILNGYPDSSTFSKVTALTNRPFTQEIAQWPKSEKLNIVPGIDLLKGSQSELEATIKIRVSDVDSVSHVYFFAYIMDADPAKEIQINVDLLQRAVSSIDNLSKSLQFVVLPTGTKAYGVHLLRDGFPHANNLPLKESHPRIPEPYASEMFYYNQLDLLKSMSSSRPWTYCDVIPDVIIGFVPHNNIYCLPQALALYLSLYRHINGEGAEVVFPGTTNSWGNKTNDSSQDIIAKFAIHASLHPDVSMEQSFNVADNRSPSTWSKKWPIICAYFGLKGVAPTNGSGPDPTGYVSENREKWLELEKKHGLQTGRIGNERSYGGFPYFIMTMLDFDRQLDLTKMHDAWGKEGGKVEETDTKGAWYAVFDRFRKAKIIP</sequence>
<dbReference type="InterPro" id="IPR036291">
    <property type="entry name" value="NAD(P)-bd_dom_sf"/>
</dbReference>
<dbReference type="Gene3D" id="3.40.50.720">
    <property type="entry name" value="NAD(P)-binding Rossmann-like Domain"/>
    <property type="match status" value="1"/>
</dbReference>
<keyword evidence="3" id="KW-1185">Reference proteome</keyword>
<proteinExistence type="predicted"/>
<dbReference type="RefSeq" id="XP_013256278.1">
    <property type="nucleotide sequence ID" value="XM_013400824.1"/>
</dbReference>
<evidence type="ECO:0000259" key="1">
    <source>
        <dbReference type="Pfam" id="PF22917"/>
    </source>
</evidence>
<name>A0A072P353_9EURO</name>
<reference evidence="2 3" key="1">
    <citation type="submission" date="2013-03" db="EMBL/GenBank/DDBJ databases">
        <title>The Genome Sequence of Exophiala aquamarina CBS 119918.</title>
        <authorList>
            <consortium name="The Broad Institute Genomics Platform"/>
            <person name="Cuomo C."/>
            <person name="de Hoog S."/>
            <person name="Gorbushina A."/>
            <person name="Walker B."/>
            <person name="Young S.K."/>
            <person name="Zeng Q."/>
            <person name="Gargeya S."/>
            <person name="Fitzgerald M."/>
            <person name="Haas B."/>
            <person name="Abouelleil A."/>
            <person name="Allen A.W."/>
            <person name="Alvarado L."/>
            <person name="Arachchi H.M."/>
            <person name="Berlin A.M."/>
            <person name="Chapman S.B."/>
            <person name="Gainer-Dewar J."/>
            <person name="Goldberg J."/>
            <person name="Griggs A."/>
            <person name="Gujja S."/>
            <person name="Hansen M."/>
            <person name="Howarth C."/>
            <person name="Imamovic A."/>
            <person name="Ireland A."/>
            <person name="Larimer J."/>
            <person name="McCowan C."/>
            <person name="Murphy C."/>
            <person name="Pearson M."/>
            <person name="Poon T.W."/>
            <person name="Priest M."/>
            <person name="Roberts A."/>
            <person name="Saif S."/>
            <person name="Shea T."/>
            <person name="Sisk P."/>
            <person name="Sykes S."/>
            <person name="Wortman J."/>
            <person name="Nusbaum C."/>
            <person name="Birren B."/>
        </authorList>
    </citation>
    <scope>NUCLEOTIDE SEQUENCE [LARGE SCALE GENOMIC DNA]</scope>
    <source>
        <strain evidence="2 3">CBS 119918</strain>
    </source>
</reference>
<dbReference type="CDD" id="cd08948">
    <property type="entry name" value="5beta-POR_like_SDR_a"/>
    <property type="match status" value="1"/>
</dbReference>
<dbReference type="VEuPathDB" id="FungiDB:A1O9_10088"/>
<dbReference type="Pfam" id="PF22917">
    <property type="entry name" value="PRISE"/>
    <property type="match status" value="1"/>
</dbReference>
<comment type="caution">
    <text evidence="2">The sequence shown here is derived from an EMBL/GenBank/DDBJ whole genome shotgun (WGS) entry which is preliminary data.</text>
</comment>
<dbReference type="GeneID" id="25284994"/>
<dbReference type="PANTHER" id="PTHR32487">
    <property type="entry name" value="3-OXO-DELTA(4,5)-STEROID 5-BETA-REDUCTASE"/>
    <property type="match status" value="1"/>
</dbReference>
<organism evidence="2 3">
    <name type="scientific">Exophiala aquamarina CBS 119918</name>
    <dbReference type="NCBI Taxonomy" id="1182545"/>
    <lineage>
        <taxon>Eukaryota</taxon>
        <taxon>Fungi</taxon>
        <taxon>Dikarya</taxon>
        <taxon>Ascomycota</taxon>
        <taxon>Pezizomycotina</taxon>
        <taxon>Eurotiomycetes</taxon>
        <taxon>Chaetothyriomycetidae</taxon>
        <taxon>Chaetothyriales</taxon>
        <taxon>Herpotrichiellaceae</taxon>
        <taxon>Exophiala</taxon>
    </lineage>
</organism>
<dbReference type="OrthoDB" id="1731983at2759"/>
<evidence type="ECO:0000313" key="3">
    <source>
        <dbReference type="Proteomes" id="UP000027920"/>
    </source>
</evidence>
<feature type="domain" description="PRISE-like Rossmann-fold" evidence="1">
    <location>
        <begin position="12"/>
        <end position="401"/>
    </location>
</feature>
<dbReference type="EMBL" id="AMGV01000012">
    <property type="protein sequence ID" value="KEF53688.1"/>
    <property type="molecule type" value="Genomic_DNA"/>
</dbReference>